<dbReference type="SUPFAM" id="SSF50405">
    <property type="entry name" value="Actin-crosslinking proteins"/>
    <property type="match status" value="4"/>
</dbReference>
<dbReference type="GO" id="GO:0051015">
    <property type="term" value="F:actin filament binding"/>
    <property type="evidence" value="ECO:0007669"/>
    <property type="project" value="InterPro"/>
</dbReference>
<organism evidence="9 10">
    <name type="scientific">Bagarius yarrelli</name>
    <name type="common">Goonch</name>
    <name type="synonym">Bagrus yarrelli</name>
    <dbReference type="NCBI Taxonomy" id="175774"/>
    <lineage>
        <taxon>Eukaryota</taxon>
        <taxon>Metazoa</taxon>
        <taxon>Chordata</taxon>
        <taxon>Craniata</taxon>
        <taxon>Vertebrata</taxon>
        <taxon>Euteleostomi</taxon>
        <taxon>Actinopterygii</taxon>
        <taxon>Neopterygii</taxon>
        <taxon>Teleostei</taxon>
        <taxon>Ostariophysi</taxon>
        <taxon>Siluriformes</taxon>
        <taxon>Sisoridae</taxon>
        <taxon>Sisorinae</taxon>
        <taxon>Bagarius</taxon>
    </lineage>
</organism>
<accession>A0A556VAQ9</accession>
<dbReference type="EMBL" id="VCAZ01000197">
    <property type="protein sequence ID" value="TTF71938.1"/>
    <property type="molecule type" value="Genomic_DNA"/>
</dbReference>
<evidence type="ECO:0000256" key="5">
    <source>
        <dbReference type="ARBA" id="ARBA00023212"/>
    </source>
</evidence>
<evidence type="ECO:0000256" key="1">
    <source>
        <dbReference type="ARBA" id="ARBA00004245"/>
    </source>
</evidence>
<dbReference type="Proteomes" id="UP000319801">
    <property type="component" value="Unassembled WGS sequence"/>
</dbReference>
<dbReference type="GO" id="GO:0005902">
    <property type="term" value="C:microvillus"/>
    <property type="evidence" value="ECO:0007669"/>
    <property type="project" value="TreeGrafter"/>
</dbReference>
<dbReference type="Pfam" id="PF06268">
    <property type="entry name" value="Fascin"/>
    <property type="match status" value="4"/>
</dbReference>
<dbReference type="GO" id="GO:0030027">
    <property type="term" value="C:lamellipodium"/>
    <property type="evidence" value="ECO:0007669"/>
    <property type="project" value="TreeGrafter"/>
</dbReference>
<evidence type="ECO:0000259" key="8">
    <source>
        <dbReference type="Pfam" id="PF06268"/>
    </source>
</evidence>
<dbReference type="GO" id="GO:0001726">
    <property type="term" value="C:ruffle"/>
    <property type="evidence" value="ECO:0007669"/>
    <property type="project" value="TreeGrafter"/>
</dbReference>
<comment type="subcellular location">
    <subcellularLocation>
        <location evidence="1 7">Cytoplasm</location>
        <location evidence="1 7">Cytoskeleton</location>
    </subcellularLocation>
</comment>
<dbReference type="InterPro" id="IPR010431">
    <property type="entry name" value="Fascin"/>
</dbReference>
<feature type="domain" description="Fascin-like" evidence="8">
    <location>
        <begin position="139"/>
        <end position="250"/>
    </location>
</feature>
<feature type="domain" description="Fascin-like" evidence="8">
    <location>
        <begin position="21"/>
        <end position="124"/>
    </location>
</feature>
<dbReference type="GO" id="GO:0031253">
    <property type="term" value="C:cell projection membrane"/>
    <property type="evidence" value="ECO:0007669"/>
    <property type="project" value="TreeGrafter"/>
</dbReference>
<dbReference type="GO" id="GO:0007163">
    <property type="term" value="P:establishment or maintenance of cell polarity"/>
    <property type="evidence" value="ECO:0007669"/>
    <property type="project" value="TreeGrafter"/>
</dbReference>
<proteinExistence type="inferred from homology"/>
<dbReference type="GO" id="GO:0030674">
    <property type="term" value="F:protein-macromolecule adaptor activity"/>
    <property type="evidence" value="ECO:0007669"/>
    <property type="project" value="InterPro"/>
</dbReference>
<keyword evidence="10" id="KW-1185">Reference proteome</keyword>
<dbReference type="AlphaFoldDB" id="A0A556VAQ9"/>
<keyword evidence="3 7" id="KW-0963">Cytoplasm</keyword>
<evidence type="ECO:0000256" key="2">
    <source>
        <dbReference type="ARBA" id="ARBA00007415"/>
    </source>
</evidence>
<dbReference type="GO" id="GO:0016477">
    <property type="term" value="P:cell migration"/>
    <property type="evidence" value="ECO:0007669"/>
    <property type="project" value="TreeGrafter"/>
</dbReference>
<evidence type="ECO:0000256" key="4">
    <source>
        <dbReference type="ARBA" id="ARBA00023203"/>
    </source>
</evidence>
<dbReference type="FunFam" id="2.80.10.50:FF:000015">
    <property type="entry name" value="Fascin"/>
    <property type="match status" value="1"/>
</dbReference>
<gene>
    <name evidence="9" type="ORF">Baya_15121</name>
</gene>
<dbReference type="CDD" id="cd23344">
    <property type="entry name" value="beta-trefoil_FSCN1_rpt1"/>
    <property type="match status" value="1"/>
</dbReference>
<comment type="similarity">
    <text evidence="2 7">Belongs to the fascin family.</text>
</comment>
<feature type="domain" description="Fascin-like" evidence="8">
    <location>
        <begin position="377"/>
        <end position="477"/>
    </location>
</feature>
<sequence>MASGGLGEITVIQLGLINAEDKYLTAEAFGFKVNACATSMRKKQVWTLEHAEQAGDSSSVLLRSHLGRYLSSDKDGNVTAECERACPDCRFCVLAHPDGRWSLRSEAHGRYLGGTEDRVLCNTSDEKWYVHLATHPQVNLYSVARKRYLHAHSKRSELAADRDAPWGVGSVLTLVYRERRYHLQTADGRFLSSAGALLPEPRDDTGFTLEFRSGTVAFRDAAGRYLAPSGPSGAVKAGKNVRVGKDEVFVLERSRGQVVLTAGVDLSANQDEETDQEVFQMEVDQESKRCAFRACNGKYWSLTVSGAVQCTGSEKSASCFFDLEWNEAKVTLKASNGKYLAAKKNGQLAASIDSAGEQEEFVLKLINRPLIVLRGEHGFIGCRKLGTGTLDSNRSSYDVFQLEYNQNAYCLRGKYWTVEDDGVVVSSSVTPVYFLFEFCDYNRVAIKTQQGLYLKGDHAGVLKANAKGMANATLWEY</sequence>
<evidence type="ECO:0000256" key="3">
    <source>
        <dbReference type="ARBA" id="ARBA00022490"/>
    </source>
</evidence>
<dbReference type="GO" id="GO:0005737">
    <property type="term" value="C:cytoplasm"/>
    <property type="evidence" value="ECO:0007669"/>
    <property type="project" value="TreeGrafter"/>
</dbReference>
<dbReference type="FunFam" id="2.80.10.50:FF:000010">
    <property type="entry name" value="Fascin"/>
    <property type="match status" value="1"/>
</dbReference>
<comment type="caution">
    <text evidence="9">The sequence shown here is derived from an EMBL/GenBank/DDBJ whole genome shotgun (WGS) entry which is preliminary data.</text>
</comment>
<dbReference type="GO" id="GO:0030175">
    <property type="term" value="C:filopodium"/>
    <property type="evidence" value="ECO:0007669"/>
    <property type="project" value="TreeGrafter"/>
</dbReference>
<dbReference type="FunFam" id="2.80.10.50:FF:000030">
    <property type="entry name" value="Fascin"/>
    <property type="match status" value="1"/>
</dbReference>
<dbReference type="PIRSF" id="PIRSF005682">
    <property type="entry name" value="Fascin"/>
    <property type="match status" value="1"/>
</dbReference>
<keyword evidence="4 7" id="KW-0009">Actin-binding</keyword>
<dbReference type="GO" id="GO:0030426">
    <property type="term" value="C:growth cone"/>
    <property type="evidence" value="ECO:0007669"/>
    <property type="project" value="TreeGrafter"/>
</dbReference>
<protein>
    <recommendedName>
        <fullName evidence="6 7">Fascin</fullName>
    </recommendedName>
</protein>
<keyword evidence="5 7" id="KW-0206">Cytoskeleton</keyword>
<dbReference type="InterPro" id="IPR022768">
    <property type="entry name" value="Fascin-like_dom"/>
</dbReference>
<dbReference type="InterPro" id="IPR008999">
    <property type="entry name" value="Actin-crosslinking"/>
</dbReference>
<dbReference type="GO" id="GO:0051017">
    <property type="term" value="P:actin filament bundle assembly"/>
    <property type="evidence" value="ECO:0007669"/>
    <property type="project" value="TreeGrafter"/>
</dbReference>
<evidence type="ECO:0000256" key="6">
    <source>
        <dbReference type="ARBA" id="ARBA00067375"/>
    </source>
</evidence>
<dbReference type="PANTHER" id="PTHR10551:SF39">
    <property type="entry name" value="FASCIN"/>
    <property type="match status" value="1"/>
</dbReference>
<dbReference type="InterPro" id="IPR024703">
    <property type="entry name" value="Fascin_metazoans"/>
</dbReference>
<evidence type="ECO:0000256" key="7">
    <source>
        <dbReference type="PIRNR" id="PIRNR005682"/>
    </source>
</evidence>
<dbReference type="Gene3D" id="2.80.10.50">
    <property type="match status" value="4"/>
</dbReference>
<feature type="domain" description="Fascin-like" evidence="8">
    <location>
        <begin position="262"/>
        <end position="362"/>
    </location>
</feature>
<name>A0A556VAQ9_BAGYA</name>
<evidence type="ECO:0000313" key="9">
    <source>
        <dbReference type="EMBL" id="TTF71938.1"/>
    </source>
</evidence>
<dbReference type="FunFam" id="2.80.10.50:FF:000008">
    <property type="entry name" value="Fascin"/>
    <property type="match status" value="1"/>
</dbReference>
<dbReference type="OrthoDB" id="10259868at2759"/>
<dbReference type="GO" id="GO:0015629">
    <property type="term" value="C:actin cytoskeleton"/>
    <property type="evidence" value="ECO:0007669"/>
    <property type="project" value="TreeGrafter"/>
</dbReference>
<reference evidence="9 10" key="1">
    <citation type="journal article" date="2019" name="Genome Biol. Evol.">
        <title>Whole-Genome Sequencing of the Giant Devil Catfish, Bagarius yarrelli.</title>
        <authorList>
            <person name="Jiang W."/>
            <person name="Lv Y."/>
            <person name="Cheng L."/>
            <person name="Yang K."/>
            <person name="Chao B."/>
            <person name="Wang X."/>
            <person name="Li Y."/>
            <person name="Pan X."/>
            <person name="You X."/>
            <person name="Zhang Y."/>
            <person name="Yang J."/>
            <person name="Li J."/>
            <person name="Zhang X."/>
            <person name="Liu S."/>
            <person name="Sun C."/>
            <person name="Yang J."/>
            <person name="Shi Q."/>
        </authorList>
    </citation>
    <scope>NUCLEOTIDE SEQUENCE [LARGE SCALE GENOMIC DNA]</scope>
    <source>
        <strain evidence="9">JWS20170419001</strain>
        <tissue evidence="9">Muscle</tissue>
    </source>
</reference>
<evidence type="ECO:0000313" key="10">
    <source>
        <dbReference type="Proteomes" id="UP000319801"/>
    </source>
</evidence>
<dbReference type="PANTHER" id="PTHR10551">
    <property type="entry name" value="FASCIN"/>
    <property type="match status" value="1"/>
</dbReference>